<dbReference type="Proteomes" id="UP000601990">
    <property type="component" value="Unassembled WGS sequence"/>
</dbReference>
<sequence>MRLWSLHPRYLDPQGLVALWREALLARAVLRGETKGYRNHPQLDRFRSHAAPVSAINTYLVGVYGEAVARGYSFDSGKIDSVQTCAQLPVTDGQISYEWRHLLQKLSSRSPALHEQWRSCDKPECHPIFVVRQGQIEPWERQSGSVGTNAR</sequence>
<reference evidence="1" key="1">
    <citation type="submission" date="2019-12" db="EMBL/GenBank/DDBJ databases">
        <title>Comparative genomics gives insights into the taxonomy of the Azoarcus-Aromatoleum group and reveals separate origins of nif in the plant-associated Azoarcus and non-plant-associated Aromatoleum sub-groups.</title>
        <authorList>
            <person name="Lafos M."/>
            <person name="Maluk M."/>
            <person name="Batista M."/>
            <person name="Junghare M."/>
            <person name="Carmona M."/>
            <person name="Faoro H."/>
            <person name="Cruz L.M."/>
            <person name="Battistoni F."/>
            <person name="De Souza E."/>
            <person name="Pedrosa F."/>
            <person name="Chen W.-M."/>
            <person name="Poole P.S."/>
            <person name="Dixon R.A."/>
            <person name="James E.K."/>
        </authorList>
    </citation>
    <scope>NUCLEOTIDE SEQUENCE</scope>
    <source>
        <strain evidence="1">U120</strain>
    </source>
</reference>
<evidence type="ECO:0000313" key="1">
    <source>
        <dbReference type="EMBL" id="NMF93161.1"/>
    </source>
</evidence>
<proteinExistence type="predicted"/>
<accession>A0ABX1N1T9</accession>
<evidence type="ECO:0000313" key="2">
    <source>
        <dbReference type="Proteomes" id="UP000601990"/>
    </source>
</evidence>
<dbReference type="InterPro" id="IPR004260">
    <property type="entry name" value="Pyr-dimer_DNA_glycosylase"/>
</dbReference>
<organism evidence="1 2">
    <name type="scientific">Aromatoleum buckelii</name>
    <dbReference type="NCBI Taxonomy" id="200254"/>
    <lineage>
        <taxon>Bacteria</taxon>
        <taxon>Pseudomonadati</taxon>
        <taxon>Pseudomonadota</taxon>
        <taxon>Betaproteobacteria</taxon>
        <taxon>Rhodocyclales</taxon>
        <taxon>Rhodocyclaceae</taxon>
        <taxon>Aromatoleum</taxon>
    </lineage>
</organism>
<keyword evidence="1" id="KW-0456">Lyase</keyword>
<dbReference type="GO" id="GO:0016829">
    <property type="term" value="F:lyase activity"/>
    <property type="evidence" value="ECO:0007669"/>
    <property type="project" value="UniProtKB-KW"/>
</dbReference>
<dbReference type="RefSeq" id="WP_169198446.1">
    <property type="nucleotide sequence ID" value="NZ_WTVH02000010.1"/>
</dbReference>
<comment type="caution">
    <text evidence="1">The sequence shown here is derived from an EMBL/GenBank/DDBJ whole genome shotgun (WGS) entry which is preliminary data.</text>
</comment>
<gene>
    <name evidence="1" type="ORF">GO608_07455</name>
</gene>
<protein>
    <submittedName>
        <fullName evidence="1">DNA lyase</fullName>
    </submittedName>
</protein>
<dbReference type="Pfam" id="PF03013">
    <property type="entry name" value="Pyr_excise"/>
    <property type="match status" value="1"/>
</dbReference>
<keyword evidence="2" id="KW-1185">Reference proteome</keyword>
<name>A0ABX1N1T9_9RHOO</name>
<dbReference type="EMBL" id="WTVH01000011">
    <property type="protein sequence ID" value="NMF93161.1"/>
    <property type="molecule type" value="Genomic_DNA"/>
</dbReference>